<dbReference type="Proteomes" id="UP000245119">
    <property type="component" value="Linkage Group LG3"/>
</dbReference>
<keyword evidence="2" id="KW-0472">Membrane</keyword>
<evidence type="ECO:0000313" key="4">
    <source>
        <dbReference type="EMBL" id="PVD34899.1"/>
    </source>
</evidence>
<dbReference type="SUPFAM" id="SSF52540">
    <property type="entry name" value="P-loop containing nucleoside triphosphate hydrolases"/>
    <property type="match status" value="1"/>
</dbReference>
<feature type="region of interest" description="Disordered" evidence="1">
    <location>
        <begin position="81"/>
        <end position="101"/>
    </location>
</feature>
<keyword evidence="5" id="KW-1185">Reference proteome</keyword>
<evidence type="ECO:0000313" key="5">
    <source>
        <dbReference type="Proteomes" id="UP000245119"/>
    </source>
</evidence>
<dbReference type="PANTHER" id="PTHR15723:SF0">
    <property type="entry name" value="CARBOHYDRATE SULFOTRANSFERASE 15"/>
    <property type="match status" value="1"/>
</dbReference>
<dbReference type="PANTHER" id="PTHR15723">
    <property type="entry name" value="CARBOHYDRATE SULFOTRANSFERASE 15"/>
    <property type="match status" value="1"/>
</dbReference>
<dbReference type="OrthoDB" id="8068875at2759"/>
<dbReference type="InterPro" id="IPR052654">
    <property type="entry name" value="CS_Sulfotransferase"/>
</dbReference>
<comment type="caution">
    <text evidence="4">The sequence shown here is derived from an EMBL/GenBank/DDBJ whole genome shotgun (WGS) entry which is preliminary data.</text>
</comment>
<dbReference type="Pfam" id="PF00685">
    <property type="entry name" value="Sulfotransfer_1"/>
    <property type="match status" value="1"/>
</dbReference>
<keyword evidence="2" id="KW-0812">Transmembrane</keyword>
<proteinExistence type="predicted"/>
<feature type="domain" description="Sulfotransferase" evidence="3">
    <location>
        <begin position="172"/>
        <end position="431"/>
    </location>
</feature>
<keyword evidence="2" id="KW-1133">Transmembrane helix</keyword>
<dbReference type="GO" id="GO:0019319">
    <property type="term" value="P:hexose biosynthetic process"/>
    <property type="evidence" value="ECO:0007669"/>
    <property type="project" value="TreeGrafter"/>
</dbReference>
<protein>
    <recommendedName>
        <fullName evidence="3">Sulfotransferase domain-containing protein</fullName>
    </recommendedName>
</protein>
<name>A0A2T7PNA2_POMCA</name>
<reference evidence="4 5" key="1">
    <citation type="submission" date="2018-04" db="EMBL/GenBank/DDBJ databases">
        <title>The genome of golden apple snail Pomacea canaliculata provides insight into stress tolerance and invasive adaptation.</title>
        <authorList>
            <person name="Liu C."/>
            <person name="Liu B."/>
            <person name="Ren Y."/>
            <person name="Zhang Y."/>
            <person name="Wang H."/>
            <person name="Li S."/>
            <person name="Jiang F."/>
            <person name="Yin L."/>
            <person name="Zhang G."/>
            <person name="Qian W."/>
            <person name="Fan W."/>
        </authorList>
    </citation>
    <scope>NUCLEOTIDE SEQUENCE [LARGE SCALE GENOMIC DNA]</scope>
    <source>
        <strain evidence="4">SZHN2017</strain>
        <tissue evidence="4">Muscle</tissue>
    </source>
</reference>
<dbReference type="InterPro" id="IPR027417">
    <property type="entry name" value="P-loop_NTPase"/>
</dbReference>
<dbReference type="AlphaFoldDB" id="A0A2T7PNA2"/>
<dbReference type="EMBL" id="PZQS01000003">
    <property type="protein sequence ID" value="PVD34899.1"/>
    <property type="molecule type" value="Genomic_DNA"/>
</dbReference>
<feature type="transmembrane region" description="Helical" evidence="2">
    <location>
        <begin position="12"/>
        <end position="32"/>
    </location>
</feature>
<evidence type="ECO:0000259" key="3">
    <source>
        <dbReference type="Pfam" id="PF00685"/>
    </source>
</evidence>
<gene>
    <name evidence="4" type="ORF">C0Q70_06180</name>
</gene>
<organism evidence="4 5">
    <name type="scientific">Pomacea canaliculata</name>
    <name type="common">Golden apple snail</name>
    <dbReference type="NCBI Taxonomy" id="400727"/>
    <lineage>
        <taxon>Eukaryota</taxon>
        <taxon>Metazoa</taxon>
        <taxon>Spiralia</taxon>
        <taxon>Lophotrochozoa</taxon>
        <taxon>Mollusca</taxon>
        <taxon>Gastropoda</taxon>
        <taxon>Caenogastropoda</taxon>
        <taxon>Architaenioglossa</taxon>
        <taxon>Ampullarioidea</taxon>
        <taxon>Ampullariidae</taxon>
        <taxon>Pomacea</taxon>
    </lineage>
</organism>
<dbReference type="GO" id="GO:0050659">
    <property type="term" value="F:N-acetylgalactosamine 4-sulfate 6-O-sulfotransferase activity"/>
    <property type="evidence" value="ECO:0007669"/>
    <property type="project" value="TreeGrafter"/>
</dbReference>
<dbReference type="STRING" id="400727.A0A2T7PNA2"/>
<dbReference type="Gene3D" id="3.40.50.300">
    <property type="entry name" value="P-loop containing nucleotide triphosphate hydrolases"/>
    <property type="match status" value="1"/>
</dbReference>
<accession>A0A2T7PNA2</accession>
<dbReference type="InterPro" id="IPR000863">
    <property type="entry name" value="Sulfotransferase_dom"/>
</dbReference>
<evidence type="ECO:0000256" key="2">
    <source>
        <dbReference type="SAM" id="Phobius"/>
    </source>
</evidence>
<evidence type="ECO:0000256" key="1">
    <source>
        <dbReference type="SAM" id="MobiDB-lite"/>
    </source>
</evidence>
<sequence length="484" mass="55595">MSDIFCKRRIGLGTLRYILMSVAVISILLYAYTAHLPSGSWVSQVSVDKHGALGNWTVNDPVDYHPNNIIITTSVENISSSDKPVTGTLTDREADSESLDRGPDVCVGSNKRLREVEDLLCRVEQPRPKYDPDLKNPCWRESITMDTEGEPPDNTQLNFPSGRMRCLPYFHILCCSKSGTTDLYKRISLHPDIVPNSGIFGKEQLFWGWYFYGYLGKWERGRPKALEEYIDSFNTIATYLSSETVTTEQKTHLVTRNGRIPAGHVGVTRLAQAAQNRGLREPHVLTPHLMRHLYRDPKFIVLMRDPVERLYTAFLFHRMGDSPQSFHLAVKQAIAMFDVCLSQATSRRECYFNGSVTEHLPADIHFICYAVFLKEWLAVFPWKHFLFMRTEDYSKNVTSSLLEVFRFLDLPEPDNQTLERMKQLPIAHHTQQKDFAGDMLPETRAILTQYVQPCNAELADLMNDQKYTWKDSHSAPQTSQQQEY</sequence>
<feature type="compositionally biased region" description="Basic and acidic residues" evidence="1">
    <location>
        <begin position="90"/>
        <end position="101"/>
    </location>
</feature>